<feature type="binding site" evidence="17">
    <location>
        <position position="485"/>
    </location>
    <ligand>
        <name>L-glutamate</name>
        <dbReference type="ChEBI" id="CHEBI:29985"/>
    </ligand>
</feature>
<dbReference type="SMART" id="SM00918">
    <property type="entry name" value="Lig_chan-Glu_bd"/>
    <property type="match status" value="1"/>
</dbReference>
<evidence type="ECO:0000256" key="15">
    <source>
        <dbReference type="ARBA" id="ARBA00034104"/>
    </source>
</evidence>
<dbReference type="InParanoid" id="D6X0W1"/>
<evidence type="ECO:0000256" key="1">
    <source>
        <dbReference type="ARBA" id="ARBA00008685"/>
    </source>
</evidence>
<dbReference type="GO" id="GO:0098839">
    <property type="term" value="C:postsynaptic density membrane"/>
    <property type="evidence" value="ECO:0000318"/>
    <property type="project" value="GO_Central"/>
</dbReference>
<reference evidence="23 24" key="2">
    <citation type="journal article" date="2010" name="Nucleic Acids Res.">
        <title>BeetleBase in 2010: revisions to provide comprehensive genomic information for Tribolium castaneum.</title>
        <authorList>
            <person name="Kim H.S."/>
            <person name="Murphy T."/>
            <person name="Xia J."/>
            <person name="Caragea D."/>
            <person name="Park Y."/>
            <person name="Beeman R.W."/>
            <person name="Lorenzen M.D."/>
            <person name="Butcher S."/>
            <person name="Manak J.R."/>
            <person name="Brown S.J."/>
        </authorList>
    </citation>
    <scope>GENOME REANNOTATION</scope>
    <source>
        <strain evidence="23 24">Georgia GA2</strain>
    </source>
</reference>
<dbReference type="GO" id="GO:0008066">
    <property type="term" value="F:glutamate receptor activity"/>
    <property type="evidence" value="ECO:0000318"/>
    <property type="project" value="GO_Central"/>
</dbReference>
<dbReference type="GO" id="GO:0050804">
    <property type="term" value="P:modulation of chemical synaptic transmission"/>
    <property type="evidence" value="ECO:0000318"/>
    <property type="project" value="GO_Central"/>
</dbReference>
<evidence type="ECO:0000256" key="20">
    <source>
        <dbReference type="SAM" id="Phobius"/>
    </source>
</evidence>
<dbReference type="FunFam" id="1.10.287.70:FF:000064">
    <property type="entry name" value="Glutamate receptor ionotropic, kainate"/>
    <property type="match status" value="1"/>
</dbReference>
<dbReference type="PANTHER" id="PTHR18966">
    <property type="entry name" value="IONOTROPIC GLUTAMATE RECEPTOR"/>
    <property type="match status" value="1"/>
</dbReference>
<keyword evidence="12" id="KW-0628">Postsynaptic cell membrane</keyword>
<dbReference type="InterPro" id="IPR001508">
    <property type="entry name" value="Iono_Glu_rcpt_met"/>
</dbReference>
<keyword evidence="11" id="KW-0325">Glycoprotein</keyword>
<keyword evidence="13" id="KW-1071">Ligand-gated ion channel</keyword>
<dbReference type="Gene3D" id="3.40.190.10">
    <property type="entry name" value="Periplasmic binding protein-like II"/>
    <property type="match status" value="1"/>
</dbReference>
<feature type="transmembrane region" description="Helical" evidence="20">
    <location>
        <begin position="790"/>
        <end position="814"/>
    </location>
</feature>
<keyword evidence="10 23" id="KW-0675">Receptor</keyword>
<comment type="subcellular location">
    <subcellularLocation>
        <location evidence="15">Postsynaptic cell membrane</location>
        <topology evidence="15">Multi-pass membrane protein</topology>
    </subcellularLocation>
</comment>
<evidence type="ECO:0000256" key="16">
    <source>
        <dbReference type="ARBA" id="ARBA00072754"/>
    </source>
</evidence>
<keyword evidence="19" id="KW-1015">Disulfide bond</keyword>
<feature type="binding site" evidence="17">
    <location>
        <position position="480"/>
    </location>
    <ligand>
        <name>L-glutamate</name>
        <dbReference type="ChEBI" id="CHEBI:29985"/>
    </ligand>
</feature>
<evidence type="ECO:0000313" key="24">
    <source>
        <dbReference type="Proteomes" id="UP000007266"/>
    </source>
</evidence>
<feature type="site" description="Interaction with the cone snail toxin Con-ikot-ikot" evidence="18">
    <location>
        <position position="657"/>
    </location>
</feature>
<dbReference type="InterPro" id="IPR015683">
    <property type="entry name" value="Ionotropic_Glu_rcpt"/>
</dbReference>
<organism evidence="23 24">
    <name type="scientific">Tribolium castaneum</name>
    <name type="common">Red flour beetle</name>
    <dbReference type="NCBI Taxonomy" id="7070"/>
    <lineage>
        <taxon>Eukaryota</taxon>
        <taxon>Metazoa</taxon>
        <taxon>Ecdysozoa</taxon>
        <taxon>Arthropoda</taxon>
        <taxon>Hexapoda</taxon>
        <taxon>Insecta</taxon>
        <taxon>Pterygota</taxon>
        <taxon>Neoptera</taxon>
        <taxon>Endopterygota</taxon>
        <taxon>Coleoptera</taxon>
        <taxon>Polyphaga</taxon>
        <taxon>Cucujiformia</taxon>
        <taxon>Tenebrionidae</taxon>
        <taxon>Tenebrionidae incertae sedis</taxon>
        <taxon>Tribolium</taxon>
    </lineage>
</organism>
<keyword evidence="7" id="KW-0770">Synapse</keyword>
<keyword evidence="9 20" id="KW-0472">Membrane</keyword>
<dbReference type="SUPFAM" id="SSF53850">
    <property type="entry name" value="Periplasmic binding protein-like II"/>
    <property type="match status" value="1"/>
</dbReference>
<keyword evidence="14" id="KW-0407">Ion channel</keyword>
<evidence type="ECO:0000256" key="5">
    <source>
        <dbReference type="ARBA" id="ARBA00022729"/>
    </source>
</evidence>
<dbReference type="EMBL" id="KQ971372">
    <property type="protein sequence ID" value="EFA10562.2"/>
    <property type="molecule type" value="Genomic_DNA"/>
</dbReference>
<evidence type="ECO:0000256" key="18">
    <source>
        <dbReference type="PIRSR" id="PIRSR601508-2"/>
    </source>
</evidence>
<feature type="domain" description="Ionotropic glutamate receptor C-terminal" evidence="21">
    <location>
        <begin position="391"/>
        <end position="766"/>
    </location>
</feature>
<feature type="transmembrane region" description="Helical" evidence="20">
    <location>
        <begin position="6"/>
        <end position="24"/>
    </location>
</feature>
<feature type="disulfide bond" evidence="19">
    <location>
        <begin position="715"/>
        <end position="773"/>
    </location>
</feature>
<evidence type="ECO:0000256" key="3">
    <source>
        <dbReference type="ARBA" id="ARBA00022475"/>
    </source>
</evidence>
<keyword evidence="3" id="KW-1003">Cell membrane</keyword>
<keyword evidence="24" id="KW-1185">Reference proteome</keyword>
<accession>D6X0W1</accession>
<dbReference type="SMART" id="SM00079">
    <property type="entry name" value="PBPe"/>
    <property type="match status" value="1"/>
</dbReference>
<feature type="site" description="Crucial to convey clamshell closure to channel opening" evidence="18">
    <location>
        <position position="630"/>
    </location>
</feature>
<evidence type="ECO:0000256" key="7">
    <source>
        <dbReference type="ARBA" id="ARBA00023018"/>
    </source>
</evidence>
<feature type="domain" description="Ionotropic glutamate receptor L-glutamate and glycine-binding" evidence="22">
    <location>
        <begin position="401"/>
        <end position="469"/>
    </location>
</feature>
<dbReference type="InterPro" id="IPR019594">
    <property type="entry name" value="Glu/Gly-bd"/>
</dbReference>
<evidence type="ECO:0000256" key="11">
    <source>
        <dbReference type="ARBA" id="ARBA00023180"/>
    </source>
</evidence>
<dbReference type="FunFam" id="3.40.190.10:FF:000178">
    <property type="entry name" value="Glutamate receptor subunit"/>
    <property type="match status" value="1"/>
</dbReference>
<evidence type="ECO:0000256" key="10">
    <source>
        <dbReference type="ARBA" id="ARBA00023170"/>
    </source>
</evidence>
<dbReference type="GO" id="GO:1904315">
    <property type="term" value="F:transmitter-gated monoatomic ion channel activity involved in regulation of postsynaptic membrane potential"/>
    <property type="evidence" value="ECO:0000318"/>
    <property type="project" value="GO_Central"/>
</dbReference>
<evidence type="ECO:0000259" key="22">
    <source>
        <dbReference type="SMART" id="SM00918"/>
    </source>
</evidence>
<dbReference type="Gene3D" id="3.40.50.2300">
    <property type="match status" value="2"/>
</dbReference>
<feature type="binding site" evidence="17">
    <location>
        <position position="652"/>
    </location>
    <ligand>
        <name>L-glutamate</name>
        <dbReference type="ChEBI" id="CHEBI:29985"/>
    </ligand>
</feature>
<dbReference type="AlphaFoldDB" id="D6X0W1"/>
<dbReference type="InterPro" id="IPR001320">
    <property type="entry name" value="Iontro_rcpt_C"/>
</dbReference>
<keyword evidence="2" id="KW-0813">Transport</keyword>
<dbReference type="InterPro" id="IPR001828">
    <property type="entry name" value="ANF_lig-bd_rcpt"/>
</dbReference>
<evidence type="ECO:0000256" key="8">
    <source>
        <dbReference type="ARBA" id="ARBA00023065"/>
    </source>
</evidence>
<dbReference type="SUPFAM" id="SSF53822">
    <property type="entry name" value="Periplasmic binding protein-like I"/>
    <property type="match status" value="1"/>
</dbReference>
<name>D6X0W1_TRICA</name>
<dbReference type="GO" id="GO:0004970">
    <property type="term" value="F:glutamate-gated receptor activity"/>
    <property type="evidence" value="ECO:0007669"/>
    <property type="project" value="UniProtKB-ARBA"/>
</dbReference>
<feature type="binding site" evidence="17">
    <location>
        <position position="703"/>
    </location>
    <ligand>
        <name>L-glutamate</name>
        <dbReference type="ChEBI" id="CHEBI:29985"/>
    </ligand>
</feature>
<feature type="site" description="Interaction with the cone snail toxin Con-ikot-ikot" evidence="18">
    <location>
        <position position="749"/>
    </location>
</feature>
<dbReference type="GO" id="GO:0035249">
    <property type="term" value="P:synaptic transmission, glutamatergic"/>
    <property type="evidence" value="ECO:0000318"/>
    <property type="project" value="GO_Central"/>
</dbReference>
<comment type="similarity">
    <text evidence="1">Belongs to the glutamate-gated ion channel (TC 1.A.10.1) family.</text>
</comment>
<dbReference type="FunFam" id="3.40.190.10:FF:000061">
    <property type="entry name" value="Glutamate receptor, ionotropic kainate"/>
    <property type="match status" value="1"/>
</dbReference>
<keyword evidence="6 20" id="KW-1133">Transmembrane helix</keyword>
<dbReference type="Proteomes" id="UP000007266">
    <property type="component" value="Linkage group 9"/>
</dbReference>
<evidence type="ECO:0000313" key="23">
    <source>
        <dbReference type="EMBL" id="EFA10562.2"/>
    </source>
</evidence>
<dbReference type="HOGENOM" id="CLU_007257_1_1_1"/>
<dbReference type="SUPFAM" id="SSF81324">
    <property type="entry name" value="Voltage-gated potassium channels"/>
    <property type="match status" value="1"/>
</dbReference>
<evidence type="ECO:0000256" key="2">
    <source>
        <dbReference type="ARBA" id="ARBA00022448"/>
    </source>
</evidence>
<feature type="transmembrane region" description="Helical" evidence="20">
    <location>
        <begin position="601"/>
        <end position="621"/>
    </location>
</feature>
<evidence type="ECO:0000256" key="4">
    <source>
        <dbReference type="ARBA" id="ARBA00022692"/>
    </source>
</evidence>
<reference evidence="23 24" key="1">
    <citation type="journal article" date="2008" name="Nature">
        <title>The genome of the model beetle and pest Tribolium castaneum.</title>
        <authorList>
            <consortium name="Tribolium Genome Sequencing Consortium"/>
            <person name="Richards S."/>
            <person name="Gibbs R.A."/>
            <person name="Weinstock G.M."/>
            <person name="Brown S.J."/>
            <person name="Denell R."/>
            <person name="Beeman R.W."/>
            <person name="Gibbs R."/>
            <person name="Beeman R.W."/>
            <person name="Brown S.J."/>
            <person name="Bucher G."/>
            <person name="Friedrich M."/>
            <person name="Grimmelikhuijzen C.J."/>
            <person name="Klingler M."/>
            <person name="Lorenzen M."/>
            <person name="Richards S."/>
            <person name="Roth S."/>
            <person name="Schroder R."/>
            <person name="Tautz D."/>
            <person name="Zdobnov E.M."/>
            <person name="Muzny D."/>
            <person name="Gibbs R.A."/>
            <person name="Weinstock G.M."/>
            <person name="Attaway T."/>
            <person name="Bell S."/>
            <person name="Buhay C.J."/>
            <person name="Chandrabose M.N."/>
            <person name="Chavez D."/>
            <person name="Clerk-Blankenburg K.P."/>
            <person name="Cree A."/>
            <person name="Dao M."/>
            <person name="Davis C."/>
            <person name="Chacko J."/>
            <person name="Dinh H."/>
            <person name="Dugan-Rocha S."/>
            <person name="Fowler G."/>
            <person name="Garner T.T."/>
            <person name="Garnes J."/>
            <person name="Gnirke A."/>
            <person name="Hawes A."/>
            <person name="Hernandez J."/>
            <person name="Hines S."/>
            <person name="Holder M."/>
            <person name="Hume J."/>
            <person name="Jhangiani S.N."/>
            <person name="Joshi V."/>
            <person name="Khan Z.M."/>
            <person name="Jackson L."/>
            <person name="Kovar C."/>
            <person name="Kowis A."/>
            <person name="Lee S."/>
            <person name="Lewis L.R."/>
            <person name="Margolis J."/>
            <person name="Morgan M."/>
            <person name="Nazareth L.V."/>
            <person name="Nguyen N."/>
            <person name="Okwuonu G."/>
            <person name="Parker D."/>
            <person name="Richards S."/>
            <person name="Ruiz S.J."/>
            <person name="Santibanez J."/>
            <person name="Savard J."/>
            <person name="Scherer S.E."/>
            <person name="Schneider B."/>
            <person name="Sodergren E."/>
            <person name="Tautz D."/>
            <person name="Vattahil S."/>
            <person name="Villasana D."/>
            <person name="White C.S."/>
            <person name="Wright R."/>
            <person name="Park Y."/>
            <person name="Beeman R.W."/>
            <person name="Lord J."/>
            <person name="Oppert B."/>
            <person name="Lorenzen M."/>
            <person name="Brown S."/>
            <person name="Wang L."/>
            <person name="Savard J."/>
            <person name="Tautz D."/>
            <person name="Richards S."/>
            <person name="Weinstock G."/>
            <person name="Gibbs R.A."/>
            <person name="Liu Y."/>
            <person name="Worley K."/>
            <person name="Weinstock G."/>
            <person name="Elsik C.G."/>
            <person name="Reese J.T."/>
            <person name="Elhaik E."/>
            <person name="Landan G."/>
            <person name="Graur D."/>
            <person name="Arensburger P."/>
            <person name="Atkinson P."/>
            <person name="Beeman R.W."/>
            <person name="Beidler J."/>
            <person name="Brown S.J."/>
            <person name="Demuth J.P."/>
            <person name="Drury D.W."/>
            <person name="Du Y.Z."/>
            <person name="Fujiwara H."/>
            <person name="Lorenzen M."/>
            <person name="Maselli V."/>
            <person name="Osanai M."/>
            <person name="Park Y."/>
            <person name="Robertson H.M."/>
            <person name="Tu Z."/>
            <person name="Wang J.J."/>
            <person name="Wang S."/>
            <person name="Richards S."/>
            <person name="Song H."/>
            <person name="Zhang L."/>
            <person name="Sodergren E."/>
            <person name="Werner D."/>
            <person name="Stanke M."/>
            <person name="Morgenstern B."/>
            <person name="Solovyev V."/>
            <person name="Kosarev P."/>
            <person name="Brown G."/>
            <person name="Chen H.C."/>
            <person name="Ermolaeva O."/>
            <person name="Hlavina W."/>
            <person name="Kapustin Y."/>
            <person name="Kiryutin B."/>
            <person name="Kitts P."/>
            <person name="Maglott D."/>
            <person name="Pruitt K."/>
            <person name="Sapojnikov V."/>
            <person name="Souvorov A."/>
            <person name="Mackey A.J."/>
            <person name="Waterhouse R.M."/>
            <person name="Wyder S."/>
            <person name="Zdobnov E.M."/>
            <person name="Zdobnov E.M."/>
            <person name="Wyder S."/>
            <person name="Kriventseva E.V."/>
            <person name="Kadowaki T."/>
            <person name="Bork P."/>
            <person name="Aranda M."/>
            <person name="Bao R."/>
            <person name="Beermann A."/>
            <person name="Berns N."/>
            <person name="Bolognesi R."/>
            <person name="Bonneton F."/>
            <person name="Bopp D."/>
            <person name="Brown S.J."/>
            <person name="Bucher G."/>
            <person name="Butts T."/>
            <person name="Chaumot A."/>
            <person name="Denell R.E."/>
            <person name="Ferrier D.E."/>
            <person name="Friedrich M."/>
            <person name="Gordon C.M."/>
            <person name="Jindra M."/>
            <person name="Klingler M."/>
            <person name="Lan Q."/>
            <person name="Lattorff H.M."/>
            <person name="Laudet V."/>
            <person name="von Levetsow C."/>
            <person name="Liu Z."/>
            <person name="Lutz R."/>
            <person name="Lynch J.A."/>
            <person name="da Fonseca R.N."/>
            <person name="Posnien N."/>
            <person name="Reuter R."/>
            <person name="Roth S."/>
            <person name="Savard J."/>
            <person name="Schinko J.B."/>
            <person name="Schmitt C."/>
            <person name="Schoppmeier M."/>
            <person name="Schroder R."/>
            <person name="Shippy T.D."/>
            <person name="Simonnet F."/>
            <person name="Marques-Souza H."/>
            <person name="Tautz D."/>
            <person name="Tomoyasu Y."/>
            <person name="Trauner J."/>
            <person name="Van der Zee M."/>
            <person name="Vervoort M."/>
            <person name="Wittkopp N."/>
            <person name="Wimmer E.A."/>
            <person name="Yang X."/>
            <person name="Jones A.K."/>
            <person name="Sattelle D.B."/>
            <person name="Ebert P.R."/>
            <person name="Nelson D."/>
            <person name="Scott J.G."/>
            <person name="Beeman R.W."/>
            <person name="Muthukrishnan S."/>
            <person name="Kramer K.J."/>
            <person name="Arakane Y."/>
            <person name="Beeman R.W."/>
            <person name="Zhu Q."/>
            <person name="Hogenkamp D."/>
            <person name="Dixit R."/>
            <person name="Oppert B."/>
            <person name="Jiang H."/>
            <person name="Zou Z."/>
            <person name="Marshall J."/>
            <person name="Elpidina E."/>
            <person name="Vinokurov K."/>
            <person name="Oppert C."/>
            <person name="Zou Z."/>
            <person name="Evans J."/>
            <person name="Lu Z."/>
            <person name="Zhao P."/>
            <person name="Sumathipala N."/>
            <person name="Altincicek B."/>
            <person name="Vilcinskas A."/>
            <person name="Williams M."/>
            <person name="Hultmark D."/>
            <person name="Hetru C."/>
            <person name="Jiang H."/>
            <person name="Grimmelikhuijzen C.J."/>
            <person name="Hauser F."/>
            <person name="Cazzamali G."/>
            <person name="Williamson M."/>
            <person name="Park Y."/>
            <person name="Li B."/>
            <person name="Tanaka Y."/>
            <person name="Predel R."/>
            <person name="Neupert S."/>
            <person name="Schachtner J."/>
            <person name="Verleyen P."/>
            <person name="Raible F."/>
            <person name="Bork P."/>
            <person name="Friedrich M."/>
            <person name="Walden K.K."/>
            <person name="Robertson H.M."/>
            <person name="Angeli S."/>
            <person name="Foret S."/>
            <person name="Bucher G."/>
            <person name="Schuetz S."/>
            <person name="Maleszka R."/>
            <person name="Wimmer E.A."/>
            <person name="Beeman R.W."/>
            <person name="Lorenzen M."/>
            <person name="Tomoyasu Y."/>
            <person name="Miller S.C."/>
            <person name="Grossmann D."/>
            <person name="Bucher G."/>
        </authorList>
    </citation>
    <scope>NUCLEOTIDE SEQUENCE [LARGE SCALE GENOMIC DNA]</scope>
    <source>
        <strain evidence="23 24">Georgia GA2</strain>
    </source>
</reference>
<protein>
    <recommendedName>
        <fullName evidence="16">Glutamate receptor 1</fullName>
    </recommendedName>
</protein>
<evidence type="ECO:0000256" key="6">
    <source>
        <dbReference type="ARBA" id="ARBA00022989"/>
    </source>
</evidence>
<dbReference type="InterPro" id="IPR028082">
    <property type="entry name" value="Peripla_BP_I"/>
</dbReference>
<dbReference type="Gene3D" id="1.10.287.70">
    <property type="match status" value="1"/>
</dbReference>
<dbReference type="Pfam" id="PF00060">
    <property type="entry name" value="Lig_chan"/>
    <property type="match status" value="1"/>
</dbReference>
<dbReference type="Pfam" id="PF01094">
    <property type="entry name" value="ANF_receptor"/>
    <property type="match status" value="1"/>
</dbReference>
<sequence>MKILSQNVIWLLIFVAYNYLFCLADDKNKITVGAFFEREDVQSKAALNYAIDTTNMMQQHLKYALKTQILAQNDSFYCCKLLCNVTQEGSGLAAIFASKPIFESLSNRLEIPFILTKWRPASYSNKQTTVNFFPDSYLFSHGLAIIVKNLQWKNFVLLYDSDKGLVKLQQILKLNNFNSGSVIVRQLGPGPDHRPLLKEIRALNHNRIILDCDTENIIEILKQAKEVNLMESSYFNYFLTSVDAHTLDFSVLNTTANITTIRILDFTQTQSNYSTRTETALIQDGIHSFITSVNTLHVTEPIVPSPMACDQKWSHGFRISSFMRVREFFGASGPIGFDSSGRRLNFTIFVVEGNRENVVAKWRPENPEILIYMRGENDSFDALVKNMQKSVLIISSRLGPPYLMERKPRFEGEILTGNSRYEGFSMDLIDAIAGILGFKYEFRLAKDGKYGNYDPETKSWNGLIKDLLDRKADLAICDLTITHQRREVVDFSMPFMRLGISILYKKAEEKDVNIFAFLEPFSPEIWIYTATLYLVVSVILYLVARMAPGDWENPHACNPKPEKLENIWNLKNCLWLTLGSIMTQGCDILPKGISSRLATSMWWFFSLIMTSSYTANLAAFLTMERLEPTIDSAEALAKQTKIKYGTVEGGATQAFFRESNYSTYQKMWTTMIQAKPGVFEKNNADGVKRVQTTKNRLYAFLMESSQIEYEIETKCDLKQVGNWLDNKEYGIAMPIDYPYRSAINTAILKLQEEAKLTELKDKWWKKMRDEPSCPVRTLGKSSTELALDNVGGVFLVLGVGMAVAFVLAILEFLWNVRNISVEEHMTYFEALKVELIFALNVWVTKKRTKPKINSLNCVLRTE</sequence>
<keyword evidence="5" id="KW-0732">Signal</keyword>
<evidence type="ECO:0000256" key="14">
    <source>
        <dbReference type="ARBA" id="ARBA00023303"/>
    </source>
</evidence>
<evidence type="ECO:0000256" key="9">
    <source>
        <dbReference type="ARBA" id="ARBA00023136"/>
    </source>
</evidence>
<dbReference type="Pfam" id="PF10613">
    <property type="entry name" value="Lig_chan-Glu_bd"/>
    <property type="match status" value="1"/>
</dbReference>
<dbReference type="eggNOG" id="KOG1052">
    <property type="taxonomic scope" value="Eukaryota"/>
</dbReference>
<dbReference type="PRINTS" id="PR00177">
    <property type="entry name" value="NMDARECEPTOR"/>
</dbReference>
<keyword evidence="8" id="KW-0406">Ion transport</keyword>
<feature type="transmembrane region" description="Helical" evidence="20">
    <location>
        <begin position="525"/>
        <end position="544"/>
    </location>
</feature>
<evidence type="ECO:0000256" key="17">
    <source>
        <dbReference type="PIRSR" id="PIRSR601508-1"/>
    </source>
</evidence>
<proteinExistence type="inferred from homology"/>
<evidence type="ECO:0000256" key="19">
    <source>
        <dbReference type="PIRSR" id="PIRSR601508-3"/>
    </source>
</evidence>
<evidence type="ECO:0000256" key="13">
    <source>
        <dbReference type="ARBA" id="ARBA00023286"/>
    </source>
</evidence>
<keyword evidence="4 20" id="KW-0812">Transmembrane</keyword>
<evidence type="ECO:0000259" key="21">
    <source>
        <dbReference type="SMART" id="SM00079"/>
    </source>
</evidence>
<dbReference type="GO" id="GO:0008328">
    <property type="term" value="C:ionotropic glutamate receptor complex"/>
    <property type="evidence" value="ECO:0007669"/>
    <property type="project" value="UniProtKB-ARBA"/>
</dbReference>
<dbReference type="GO" id="GO:0005886">
    <property type="term" value="C:plasma membrane"/>
    <property type="evidence" value="ECO:0000318"/>
    <property type="project" value="GO_Central"/>
</dbReference>
<gene>
    <name evidence="23" type="primary">AUGUSTUS-3.0.2_12818</name>
    <name evidence="23" type="ORF">TcasGA2_TC012818</name>
</gene>
<evidence type="ECO:0000256" key="12">
    <source>
        <dbReference type="ARBA" id="ARBA00023257"/>
    </source>
</evidence>